<evidence type="ECO:0000313" key="3">
    <source>
        <dbReference type="Proteomes" id="UP000320184"/>
    </source>
</evidence>
<dbReference type="GO" id="GO:0016747">
    <property type="term" value="F:acyltransferase activity, transferring groups other than amino-acyl groups"/>
    <property type="evidence" value="ECO:0007669"/>
    <property type="project" value="InterPro"/>
</dbReference>
<dbReference type="Pfam" id="PF08445">
    <property type="entry name" value="FR47"/>
    <property type="match status" value="1"/>
</dbReference>
<dbReference type="InterPro" id="IPR000182">
    <property type="entry name" value="GNAT_dom"/>
</dbReference>
<dbReference type="SUPFAM" id="SSF55729">
    <property type="entry name" value="Acyl-CoA N-acyltransferases (Nat)"/>
    <property type="match status" value="1"/>
</dbReference>
<dbReference type="Gene3D" id="3.40.630.30">
    <property type="match status" value="1"/>
</dbReference>
<feature type="domain" description="N-acetyltransferase" evidence="1">
    <location>
        <begin position="137"/>
        <end position="294"/>
    </location>
</feature>
<evidence type="ECO:0000313" key="2">
    <source>
        <dbReference type="EMBL" id="TMQ51465.1"/>
    </source>
</evidence>
<proteinExistence type="predicted"/>
<comment type="caution">
    <text evidence="2">The sequence shown here is derived from an EMBL/GenBank/DDBJ whole genome shotgun (WGS) entry which is preliminary data.</text>
</comment>
<sequence length="301" mass="33628">MTLHRDTGVASLDRLGPADLVETFGYLDRDPVLNVYLLALTLRDALGQPRDEFWALRREGEIVGLLHLGGQSGAVLPLGEGADRLGMLAEHVRARLSFLPTRFQVIGPRAAVQAVVERLGRADTHPRLLRDQLYMGLERGRLTPFERLPELRRACPDDFDLAYESGALLRAEELEEDPRLNDPFAYAKRVDEECRDGCTHLWQDDLGLCFRASVSALTPDAAQVSGVFTPPERRSRGLARRGLSELCLRLLERSRSVCLFVNEFNAPAVALYRRLGFMTLADWGSAFYDTGPRSPGGRRGR</sequence>
<gene>
    <name evidence="2" type="ORF">E6K73_05725</name>
</gene>
<keyword evidence="2" id="KW-0808">Transferase</keyword>
<dbReference type="PROSITE" id="PS51186">
    <property type="entry name" value="GNAT"/>
    <property type="match status" value="1"/>
</dbReference>
<dbReference type="AlphaFoldDB" id="A0A538SJB8"/>
<name>A0A538SJB8_UNCEI</name>
<dbReference type="EMBL" id="VBOT01000071">
    <property type="protein sequence ID" value="TMQ51465.1"/>
    <property type="molecule type" value="Genomic_DNA"/>
</dbReference>
<evidence type="ECO:0000259" key="1">
    <source>
        <dbReference type="PROSITE" id="PS51186"/>
    </source>
</evidence>
<protein>
    <submittedName>
        <fullName evidence="2">GNAT family N-acetyltransferase</fullName>
    </submittedName>
</protein>
<dbReference type="Proteomes" id="UP000320184">
    <property type="component" value="Unassembled WGS sequence"/>
</dbReference>
<organism evidence="2 3">
    <name type="scientific">Eiseniibacteriota bacterium</name>
    <dbReference type="NCBI Taxonomy" id="2212470"/>
    <lineage>
        <taxon>Bacteria</taxon>
        <taxon>Candidatus Eiseniibacteriota</taxon>
    </lineage>
</organism>
<accession>A0A538SJB8</accession>
<dbReference type="InterPro" id="IPR013653">
    <property type="entry name" value="GCN5-like_dom"/>
</dbReference>
<reference evidence="2 3" key="1">
    <citation type="journal article" date="2019" name="Nat. Microbiol.">
        <title>Mediterranean grassland soil C-N compound turnover is dependent on rainfall and depth, and is mediated by genomically divergent microorganisms.</title>
        <authorList>
            <person name="Diamond S."/>
            <person name="Andeer P.F."/>
            <person name="Li Z."/>
            <person name="Crits-Christoph A."/>
            <person name="Burstein D."/>
            <person name="Anantharaman K."/>
            <person name="Lane K.R."/>
            <person name="Thomas B.C."/>
            <person name="Pan C."/>
            <person name="Northen T.R."/>
            <person name="Banfield J.F."/>
        </authorList>
    </citation>
    <scope>NUCLEOTIDE SEQUENCE [LARGE SCALE GENOMIC DNA]</scope>
    <source>
        <strain evidence="2">WS_3</strain>
    </source>
</reference>
<dbReference type="InterPro" id="IPR016181">
    <property type="entry name" value="Acyl_CoA_acyltransferase"/>
</dbReference>